<protein>
    <submittedName>
        <fullName evidence="3">Heme-binding protein A</fullName>
    </submittedName>
</protein>
<organism evidence="3 4">
    <name type="scientific">Microbacterium azadirachtae</name>
    <dbReference type="NCBI Taxonomy" id="582680"/>
    <lineage>
        <taxon>Bacteria</taxon>
        <taxon>Bacillati</taxon>
        <taxon>Actinomycetota</taxon>
        <taxon>Actinomycetes</taxon>
        <taxon>Micrococcales</taxon>
        <taxon>Microbacteriaceae</taxon>
        <taxon>Microbacterium</taxon>
    </lineage>
</organism>
<dbReference type="GO" id="GO:0042597">
    <property type="term" value="C:periplasmic space"/>
    <property type="evidence" value="ECO:0007669"/>
    <property type="project" value="UniProtKB-ARBA"/>
</dbReference>
<dbReference type="CDD" id="cd08494">
    <property type="entry name" value="PBP2_NikA_DppA_OppA_like_6"/>
    <property type="match status" value="1"/>
</dbReference>
<evidence type="ECO:0000313" key="3">
    <source>
        <dbReference type="EMBL" id="KJL30964.1"/>
    </source>
</evidence>
<dbReference type="InterPro" id="IPR039424">
    <property type="entry name" value="SBP_5"/>
</dbReference>
<dbReference type="InterPro" id="IPR000914">
    <property type="entry name" value="SBP_5_dom"/>
</dbReference>
<sequence length="515" mass="55002">MHRTRAALASRRPRAPRRAAIALVTGLTAAALMLSACTGSPAPSGSGTAGAVDANAALTVGLVLEPSSLDIRHTSGAALEQVLVDNIYEGLVSRTQDNKIIDRLAKSHEISSDGLTYTFVLNDGITFHSGAKLTSADVVASLQTAKDDKTVQGHADLAGVASITAKDDKTVVITLSQPSQNFLFSLTGTAGLVFQKGDTTDLQAAENGTGPFTLTQWKKGDSLSFARNDEYWGTKAGVKSIVFDYIPDFTAGVNAAQSGTLDVLTAVDANLAPQLDGKFAITKGKTTDKGTLAFNNAKAPLNDQRVREALRLAIDHKAIIEARGVGTTLYGPIPQLDPGYKDLSSTAPYDPEKAKALLKEAGQENLSLTLTIPSFYGSTVPQLLTSDFKKVGVTLKVNSVEFPAWLDTVFTKHDYDLSFVLHVEPRDFGNFANPDYYFGYNNPEVQKLYAQSQTELDPKKSADLLSQAAEIVAKDAAADWLYEDQTLTAVRPGVNGFPKDSINSRLDLRGVTVSK</sequence>
<name>A0A0F0LE56_9MICO</name>
<dbReference type="EMBL" id="JYIX01000040">
    <property type="protein sequence ID" value="KJL30964.1"/>
    <property type="molecule type" value="Genomic_DNA"/>
</dbReference>
<accession>A0A0F0LE56</accession>
<dbReference type="Proteomes" id="UP000033740">
    <property type="component" value="Unassembled WGS sequence"/>
</dbReference>
<dbReference type="AlphaFoldDB" id="A0A0F0LE56"/>
<comment type="caution">
    <text evidence="3">The sequence shown here is derived from an EMBL/GenBank/DDBJ whole genome shotgun (WGS) entry which is preliminary data.</text>
</comment>
<dbReference type="InterPro" id="IPR030678">
    <property type="entry name" value="Peptide/Ni-bd"/>
</dbReference>
<dbReference type="Pfam" id="PF00496">
    <property type="entry name" value="SBP_bac_5"/>
    <property type="match status" value="1"/>
</dbReference>
<keyword evidence="4" id="KW-1185">Reference proteome</keyword>
<keyword evidence="1" id="KW-0732">Signal</keyword>
<dbReference type="Gene3D" id="3.10.105.10">
    <property type="entry name" value="Dipeptide-binding Protein, Domain 3"/>
    <property type="match status" value="1"/>
</dbReference>
<gene>
    <name evidence="3" type="primary">hbpA_3</name>
    <name evidence="3" type="ORF">RS86_03910</name>
</gene>
<proteinExistence type="predicted"/>
<dbReference type="GO" id="GO:0015833">
    <property type="term" value="P:peptide transport"/>
    <property type="evidence" value="ECO:0007669"/>
    <property type="project" value="TreeGrafter"/>
</dbReference>
<reference evidence="3 4" key="1">
    <citation type="submission" date="2015-02" db="EMBL/GenBank/DDBJ databases">
        <title>Draft genome sequences of ten Microbacterium spp. with emphasis on heavy metal contaminated environments.</title>
        <authorList>
            <person name="Corretto E."/>
        </authorList>
    </citation>
    <scope>NUCLEOTIDE SEQUENCE [LARGE SCALE GENOMIC DNA]</scope>
    <source>
        <strain evidence="3 4">ARN176</strain>
    </source>
</reference>
<dbReference type="GO" id="GO:0043190">
    <property type="term" value="C:ATP-binding cassette (ABC) transporter complex"/>
    <property type="evidence" value="ECO:0007669"/>
    <property type="project" value="InterPro"/>
</dbReference>
<evidence type="ECO:0000259" key="2">
    <source>
        <dbReference type="Pfam" id="PF00496"/>
    </source>
</evidence>
<evidence type="ECO:0000256" key="1">
    <source>
        <dbReference type="ARBA" id="ARBA00022729"/>
    </source>
</evidence>
<dbReference type="STRING" id="582680.RS86_03910"/>
<feature type="domain" description="Solute-binding protein family 5" evidence="2">
    <location>
        <begin position="100"/>
        <end position="420"/>
    </location>
</feature>
<dbReference type="PATRIC" id="fig|582680.6.peg.3997"/>
<dbReference type="PANTHER" id="PTHR30290:SF38">
    <property type="entry name" value="D,D-DIPEPTIDE-BINDING PERIPLASMIC PROTEIN DDPA-RELATED"/>
    <property type="match status" value="1"/>
</dbReference>
<dbReference type="PANTHER" id="PTHR30290">
    <property type="entry name" value="PERIPLASMIC BINDING COMPONENT OF ABC TRANSPORTER"/>
    <property type="match status" value="1"/>
</dbReference>
<dbReference type="GO" id="GO:1904680">
    <property type="term" value="F:peptide transmembrane transporter activity"/>
    <property type="evidence" value="ECO:0007669"/>
    <property type="project" value="TreeGrafter"/>
</dbReference>
<dbReference type="RefSeq" id="WP_045273903.1">
    <property type="nucleotide sequence ID" value="NZ_JYIX01000040.1"/>
</dbReference>
<dbReference type="SUPFAM" id="SSF53850">
    <property type="entry name" value="Periplasmic binding protein-like II"/>
    <property type="match status" value="1"/>
</dbReference>
<dbReference type="PIRSF" id="PIRSF002741">
    <property type="entry name" value="MppA"/>
    <property type="match status" value="1"/>
</dbReference>
<evidence type="ECO:0000313" key="4">
    <source>
        <dbReference type="Proteomes" id="UP000033740"/>
    </source>
</evidence>
<dbReference type="Gene3D" id="3.90.76.10">
    <property type="entry name" value="Dipeptide-binding Protein, Domain 1"/>
    <property type="match status" value="1"/>
</dbReference>
<dbReference type="Gene3D" id="3.40.190.10">
    <property type="entry name" value="Periplasmic binding protein-like II"/>
    <property type="match status" value="1"/>
</dbReference>